<dbReference type="EMBL" id="QMKK01000030">
    <property type="protein sequence ID" value="RAX41212.1"/>
    <property type="molecule type" value="Genomic_DNA"/>
</dbReference>
<name>A0A329YH92_RHITR</name>
<organism evidence="4 5">
    <name type="scientific">Rhizobium tropici</name>
    <dbReference type="NCBI Taxonomy" id="398"/>
    <lineage>
        <taxon>Bacteria</taxon>
        <taxon>Pseudomonadati</taxon>
        <taxon>Pseudomonadota</taxon>
        <taxon>Alphaproteobacteria</taxon>
        <taxon>Hyphomicrobiales</taxon>
        <taxon>Rhizobiaceae</taxon>
        <taxon>Rhizobium/Agrobacterium group</taxon>
        <taxon>Rhizobium</taxon>
    </lineage>
</organism>
<comment type="similarity">
    <text evidence="1">Belongs to the AB hydrolase superfamily. AB hydrolase 2 family.</text>
</comment>
<dbReference type="AlphaFoldDB" id="A0A329YH92"/>
<dbReference type="Gene3D" id="3.40.50.1820">
    <property type="entry name" value="alpha/beta hydrolase"/>
    <property type="match status" value="1"/>
</dbReference>
<accession>A0A329YH92</accession>
<evidence type="ECO:0000259" key="3">
    <source>
        <dbReference type="Pfam" id="PF02230"/>
    </source>
</evidence>
<keyword evidence="2" id="KW-0378">Hydrolase</keyword>
<dbReference type="PANTHER" id="PTHR10655:SF17">
    <property type="entry name" value="LYSOPHOSPHOLIPASE-LIKE PROTEIN 1"/>
    <property type="match status" value="1"/>
</dbReference>
<sequence>MAMHHEPLLLGATPEEAQVHCVFIHGRTQSPEDMHEQVIGRLKAWGVAFVLPRAAGRSWYGARATERLTPATREELEGSLAYIRGITGDLTYRRHGTPLVIGGFSQGACLALEYAMKYGPWQGAMVNLTGCRVGTTECDRPFADLDRMPVYLTGSDKDPWIPVDAFADAAESLARARASLRCDVVPDRAHEVSAQEIGEFENMLSQIAGGDRVIL</sequence>
<dbReference type="InterPro" id="IPR050565">
    <property type="entry name" value="LYPA1-2/EST-like"/>
</dbReference>
<feature type="domain" description="Phospholipase/carboxylesterase/thioesterase" evidence="3">
    <location>
        <begin position="87"/>
        <end position="205"/>
    </location>
</feature>
<proteinExistence type="inferred from homology"/>
<dbReference type="SUPFAM" id="SSF53474">
    <property type="entry name" value="alpha/beta-Hydrolases"/>
    <property type="match status" value="1"/>
</dbReference>
<dbReference type="InterPro" id="IPR003140">
    <property type="entry name" value="PLipase/COase/thioEstase"/>
</dbReference>
<evidence type="ECO:0000256" key="1">
    <source>
        <dbReference type="ARBA" id="ARBA00006499"/>
    </source>
</evidence>
<evidence type="ECO:0000256" key="2">
    <source>
        <dbReference type="ARBA" id="ARBA00022801"/>
    </source>
</evidence>
<dbReference type="Pfam" id="PF02230">
    <property type="entry name" value="Abhydrolase_2"/>
    <property type="match status" value="1"/>
</dbReference>
<dbReference type="InterPro" id="IPR029058">
    <property type="entry name" value="AB_hydrolase_fold"/>
</dbReference>
<evidence type="ECO:0000313" key="4">
    <source>
        <dbReference type="EMBL" id="RAX41212.1"/>
    </source>
</evidence>
<comment type="caution">
    <text evidence="4">The sequence shown here is derived from an EMBL/GenBank/DDBJ whole genome shotgun (WGS) entry which is preliminary data.</text>
</comment>
<dbReference type="GO" id="GO:0016787">
    <property type="term" value="F:hydrolase activity"/>
    <property type="evidence" value="ECO:0007669"/>
    <property type="project" value="UniProtKB-KW"/>
</dbReference>
<evidence type="ECO:0000313" key="5">
    <source>
        <dbReference type="Proteomes" id="UP000251205"/>
    </source>
</evidence>
<dbReference type="OrthoDB" id="9801763at2"/>
<dbReference type="Proteomes" id="UP000251205">
    <property type="component" value="Unassembled WGS sequence"/>
</dbReference>
<protein>
    <submittedName>
        <fullName evidence="4">Phospholipase</fullName>
    </submittedName>
</protein>
<gene>
    <name evidence="4" type="ORF">DQ393_11615</name>
</gene>
<reference evidence="4 5" key="1">
    <citation type="submission" date="2018-06" db="EMBL/GenBank/DDBJ databases">
        <title>Whole Genome Sequence of an efficient microsymbiont, Rhizobium tropici.</title>
        <authorList>
            <person name="Srinivasan R."/>
            <person name="Singh H.V."/>
            <person name="Srivastava R."/>
            <person name="Kumari B."/>
            <person name="Radhakrishna A."/>
        </authorList>
    </citation>
    <scope>NUCLEOTIDE SEQUENCE [LARGE SCALE GENOMIC DNA]</scope>
    <source>
        <strain evidence="4 5">IGFRI Rhizo-19</strain>
    </source>
</reference>
<dbReference type="PANTHER" id="PTHR10655">
    <property type="entry name" value="LYSOPHOSPHOLIPASE-RELATED"/>
    <property type="match status" value="1"/>
</dbReference>